<keyword evidence="1" id="KW-0732">Signal</keyword>
<dbReference type="Proteomes" id="UP001303046">
    <property type="component" value="Unassembled WGS sequence"/>
</dbReference>
<reference evidence="3 4" key="1">
    <citation type="submission" date="2023-08" db="EMBL/GenBank/DDBJ databases">
        <title>A Necator americanus chromosomal reference genome.</title>
        <authorList>
            <person name="Ilik V."/>
            <person name="Petrzelkova K.J."/>
            <person name="Pardy F."/>
            <person name="Fuh T."/>
            <person name="Niatou-Singa F.S."/>
            <person name="Gouil Q."/>
            <person name="Baker L."/>
            <person name="Ritchie M.E."/>
            <person name="Jex A.R."/>
            <person name="Gazzola D."/>
            <person name="Li H."/>
            <person name="Toshio Fujiwara R."/>
            <person name="Zhan B."/>
            <person name="Aroian R.V."/>
            <person name="Pafco B."/>
            <person name="Schwarz E.M."/>
        </authorList>
    </citation>
    <scope>NUCLEOTIDE SEQUENCE [LARGE SCALE GENOMIC DNA]</scope>
    <source>
        <strain evidence="3 4">Aroian</strain>
        <tissue evidence="3">Whole animal</tissue>
    </source>
</reference>
<evidence type="ECO:0000256" key="1">
    <source>
        <dbReference type="SAM" id="SignalP"/>
    </source>
</evidence>
<evidence type="ECO:0000259" key="2">
    <source>
        <dbReference type="Pfam" id="PF01764"/>
    </source>
</evidence>
<dbReference type="Gene3D" id="3.40.50.1820">
    <property type="entry name" value="alpha/beta hydrolase"/>
    <property type="match status" value="1"/>
</dbReference>
<dbReference type="PANTHER" id="PTHR45908">
    <property type="entry name" value="PROTEIN CBG11750-RELATED"/>
    <property type="match status" value="1"/>
</dbReference>
<dbReference type="InterPro" id="IPR002921">
    <property type="entry name" value="Fungal_lipase-type"/>
</dbReference>
<feature type="chain" id="PRO_5045553603" description="Fungal lipase-type domain-containing protein" evidence="1">
    <location>
        <begin position="18"/>
        <end position="282"/>
    </location>
</feature>
<comment type="caution">
    <text evidence="3">The sequence shown here is derived from an EMBL/GenBank/DDBJ whole genome shotgun (WGS) entry which is preliminary data.</text>
</comment>
<accession>A0ABR1D898</accession>
<evidence type="ECO:0000313" key="3">
    <source>
        <dbReference type="EMBL" id="KAK6746679.1"/>
    </source>
</evidence>
<dbReference type="InterPro" id="IPR029058">
    <property type="entry name" value="AB_hydrolase_fold"/>
</dbReference>
<dbReference type="CDD" id="cd00519">
    <property type="entry name" value="Lipase_3"/>
    <property type="match status" value="1"/>
</dbReference>
<keyword evidence="4" id="KW-1185">Reference proteome</keyword>
<organism evidence="3 4">
    <name type="scientific">Necator americanus</name>
    <name type="common">Human hookworm</name>
    <dbReference type="NCBI Taxonomy" id="51031"/>
    <lineage>
        <taxon>Eukaryota</taxon>
        <taxon>Metazoa</taxon>
        <taxon>Ecdysozoa</taxon>
        <taxon>Nematoda</taxon>
        <taxon>Chromadorea</taxon>
        <taxon>Rhabditida</taxon>
        <taxon>Rhabditina</taxon>
        <taxon>Rhabditomorpha</taxon>
        <taxon>Strongyloidea</taxon>
        <taxon>Ancylostomatidae</taxon>
        <taxon>Bunostominae</taxon>
        <taxon>Necator</taxon>
    </lineage>
</organism>
<protein>
    <recommendedName>
        <fullName evidence="2">Fungal lipase-type domain-containing protein</fullName>
    </recommendedName>
</protein>
<dbReference type="SUPFAM" id="SSF53474">
    <property type="entry name" value="alpha/beta-Hydrolases"/>
    <property type="match status" value="1"/>
</dbReference>
<sequence length="282" mass="32374">MIVLLLISLASWGACENENYTDEFARKYMFPLSAAAYSDYPWLCLKHKFLGSKLIRQATVKCDGGECSGFLAVLHEEEAIVLSFRGTQGLLQLLEEAKQSAIMAWTAWPFGGKVSKYFEHAFYNVWIHGMEEDFKDLRERYPDYDVWVTGHSLGGAMAALAASHIVGKGLVHKTMVKLVTFGQPRVGDQIFASFHDQQIPFSYRVVRWRDLVPHIPSKDIYRYYHQGTEVFYTTSMYPRQFVICERGENKECSSSIWNTGVDDHLFYFNKLVSEYGKNGCYE</sequence>
<dbReference type="EMBL" id="JAVFWL010000004">
    <property type="protein sequence ID" value="KAK6746679.1"/>
    <property type="molecule type" value="Genomic_DNA"/>
</dbReference>
<gene>
    <name evidence="3" type="primary">Necator_chrIV.g13426</name>
    <name evidence="3" type="ORF">RB195_000135</name>
</gene>
<feature type="domain" description="Fungal lipase-type" evidence="2">
    <location>
        <begin position="81"/>
        <end position="218"/>
    </location>
</feature>
<proteinExistence type="predicted"/>
<evidence type="ECO:0000313" key="4">
    <source>
        <dbReference type="Proteomes" id="UP001303046"/>
    </source>
</evidence>
<feature type="signal peptide" evidence="1">
    <location>
        <begin position="1"/>
        <end position="17"/>
    </location>
</feature>
<name>A0ABR1D898_NECAM</name>
<dbReference type="Pfam" id="PF01764">
    <property type="entry name" value="Lipase_3"/>
    <property type="match status" value="1"/>
</dbReference>